<proteinExistence type="predicted"/>
<evidence type="ECO:0000313" key="1">
    <source>
        <dbReference type="EMBL" id="KAG1314238.1"/>
    </source>
</evidence>
<dbReference type="Proteomes" id="UP000716291">
    <property type="component" value="Unassembled WGS sequence"/>
</dbReference>
<protein>
    <submittedName>
        <fullName evidence="1">Uncharacterized protein</fullName>
    </submittedName>
</protein>
<keyword evidence="2" id="KW-1185">Reference proteome</keyword>
<evidence type="ECO:0000313" key="2">
    <source>
        <dbReference type="Proteomes" id="UP000716291"/>
    </source>
</evidence>
<comment type="caution">
    <text evidence="1">The sequence shown here is derived from an EMBL/GenBank/DDBJ whole genome shotgun (WGS) entry which is preliminary data.</text>
</comment>
<sequence>MIKQQKISSSINLETFYYFHTKNYYQIQEPFVYDIDPNTNTGVIGLSMHTTVDKRHRIAFFNYPSYELIREYNVSNFTPSNWSCQIMGIQSINFQQEKVRLFAVVICKPPVDQEDDDRMNTWQSLLIYRLYDNGYIQCLADINNLDSYQFLGRGIFFFSNEDQPLQVKDWLNIIDNHRHSHSSNFVYMLAFGLDSDDYNGHGHIIQFDLYQSIMDPLLKETYWIERPISTAKIIFTAPLGIQVSCMIHFRHYPQLHHLVCIGNFESEELSIYDWRFGIKVGSIGWDKNIQPWGFESTFAVLPSLSSSMSSQQLSAYGLRLVAVGDAQEDNSFEIRLLDITHLLQVDWNPFKDTSELKRIILNNHTSMPYNNSNNNDTSVLRVHRLNRKVEYTAYNILHTSLYLLTREGQLCIMDIESGNITKTVNVGSSVDINVLGSRDVIVTRKHGLLLLKHE</sequence>
<gene>
    <name evidence="1" type="ORF">G6F64_001634</name>
</gene>
<dbReference type="EMBL" id="JAANQT010000129">
    <property type="protein sequence ID" value="KAG1314238.1"/>
    <property type="molecule type" value="Genomic_DNA"/>
</dbReference>
<organism evidence="1 2">
    <name type="scientific">Rhizopus oryzae</name>
    <name type="common">Mucormycosis agent</name>
    <name type="synonym">Rhizopus arrhizus var. delemar</name>
    <dbReference type="NCBI Taxonomy" id="64495"/>
    <lineage>
        <taxon>Eukaryota</taxon>
        <taxon>Fungi</taxon>
        <taxon>Fungi incertae sedis</taxon>
        <taxon>Mucoromycota</taxon>
        <taxon>Mucoromycotina</taxon>
        <taxon>Mucoromycetes</taxon>
        <taxon>Mucorales</taxon>
        <taxon>Mucorineae</taxon>
        <taxon>Rhizopodaceae</taxon>
        <taxon>Rhizopus</taxon>
    </lineage>
</organism>
<accession>A0A9P6XIB8</accession>
<name>A0A9P6XIB8_RHIOR</name>
<reference evidence="1" key="1">
    <citation type="journal article" date="2020" name="Microb. Genom.">
        <title>Genetic diversity of clinical and environmental Mucorales isolates obtained from an investigation of mucormycosis cases among solid organ transplant recipients.</title>
        <authorList>
            <person name="Nguyen M.H."/>
            <person name="Kaul D."/>
            <person name="Muto C."/>
            <person name="Cheng S.J."/>
            <person name="Richter R.A."/>
            <person name="Bruno V.M."/>
            <person name="Liu G."/>
            <person name="Beyhan S."/>
            <person name="Sundermann A.J."/>
            <person name="Mounaud S."/>
            <person name="Pasculle A.W."/>
            <person name="Nierman W.C."/>
            <person name="Driscoll E."/>
            <person name="Cumbie R."/>
            <person name="Clancy C.J."/>
            <person name="Dupont C.L."/>
        </authorList>
    </citation>
    <scope>NUCLEOTIDE SEQUENCE</scope>
    <source>
        <strain evidence="1">GL11</strain>
    </source>
</reference>
<dbReference type="AlphaFoldDB" id="A0A9P6XIB8"/>
<dbReference type="OrthoDB" id="3219396at2759"/>